<dbReference type="PANTHER" id="PTHR38471:SF2">
    <property type="entry name" value="FOUR HELIX BUNDLE PROTEIN"/>
    <property type="match status" value="1"/>
</dbReference>
<reference evidence="1" key="1">
    <citation type="submission" date="2019-08" db="EMBL/GenBank/DDBJ databases">
        <authorList>
            <person name="Kucharzyk K."/>
            <person name="Murdoch R.W."/>
            <person name="Higgins S."/>
            <person name="Loffler F."/>
        </authorList>
    </citation>
    <scope>NUCLEOTIDE SEQUENCE</scope>
</reference>
<dbReference type="EMBL" id="VSSQ01117320">
    <property type="protein sequence ID" value="MPN51821.1"/>
    <property type="molecule type" value="Genomic_DNA"/>
</dbReference>
<dbReference type="AlphaFoldDB" id="A0A645IKM0"/>
<proteinExistence type="predicted"/>
<gene>
    <name evidence="1" type="ORF">SDC9_199470</name>
</gene>
<organism evidence="1">
    <name type="scientific">bioreactor metagenome</name>
    <dbReference type="NCBI Taxonomy" id="1076179"/>
    <lineage>
        <taxon>unclassified sequences</taxon>
        <taxon>metagenomes</taxon>
        <taxon>ecological metagenomes</taxon>
    </lineage>
</organism>
<dbReference type="Pfam" id="PF05635">
    <property type="entry name" value="23S_rRNA_IVP"/>
    <property type="match status" value="1"/>
</dbReference>
<evidence type="ECO:0008006" key="2">
    <source>
        <dbReference type="Google" id="ProtNLM"/>
    </source>
</evidence>
<dbReference type="PANTHER" id="PTHR38471">
    <property type="entry name" value="FOUR HELIX BUNDLE PROTEIN"/>
    <property type="match status" value="1"/>
</dbReference>
<dbReference type="SUPFAM" id="SSF158446">
    <property type="entry name" value="IVS-encoded protein-like"/>
    <property type="match status" value="1"/>
</dbReference>
<evidence type="ECO:0000313" key="1">
    <source>
        <dbReference type="EMBL" id="MPN51821.1"/>
    </source>
</evidence>
<dbReference type="NCBIfam" id="TIGR02436">
    <property type="entry name" value="four helix bundle protein"/>
    <property type="match status" value="1"/>
</dbReference>
<sequence>MAIDIERLCQNVKMLSNYSCQLRKSASSVFANISEANYGQSKGDMISKFEIDLKKCNETETWLKLLFSAEYIDEDHLKFCVILQEE</sequence>
<dbReference type="InterPro" id="IPR036583">
    <property type="entry name" value="23S_rRNA_IVS_sf"/>
</dbReference>
<comment type="caution">
    <text evidence="1">The sequence shown here is derived from an EMBL/GenBank/DDBJ whole genome shotgun (WGS) entry which is preliminary data.</text>
</comment>
<accession>A0A645IKM0</accession>
<dbReference type="Gene3D" id="1.20.1440.60">
    <property type="entry name" value="23S rRNA-intervening sequence"/>
    <property type="match status" value="1"/>
</dbReference>
<protein>
    <recommendedName>
        <fullName evidence="2">Four helix bundle protein</fullName>
    </recommendedName>
</protein>
<dbReference type="InterPro" id="IPR012657">
    <property type="entry name" value="23S_rRNA-intervening_sequence"/>
</dbReference>
<name>A0A645IKM0_9ZZZZ</name>